<evidence type="ECO:0000313" key="3">
    <source>
        <dbReference type="EMBL" id="KRG05409.1"/>
    </source>
</evidence>
<dbReference type="KEGG" id="dmo:Dmoj_GI26063"/>
<keyword evidence="2" id="KW-1133">Transmembrane helix</keyword>
<keyword evidence="2" id="KW-0472">Membrane</keyword>
<keyword evidence="4" id="KW-1185">Reference proteome</keyword>
<feature type="transmembrane region" description="Helical" evidence="2">
    <location>
        <begin position="14"/>
        <end position="35"/>
    </location>
</feature>
<evidence type="ECO:0000256" key="2">
    <source>
        <dbReference type="SAM" id="Phobius"/>
    </source>
</evidence>
<gene>
    <name evidence="3" type="primary">Dmoj\GI26063</name>
    <name evidence="3" type="ORF">Dmoj_GI26063</name>
</gene>
<reference evidence="3 4" key="1">
    <citation type="journal article" date="2007" name="Nature">
        <title>Evolution of genes and genomes on the Drosophila phylogeny.</title>
        <authorList>
            <consortium name="Drosophila 12 Genomes Consortium"/>
            <person name="Clark A.G."/>
            <person name="Eisen M.B."/>
            <person name="Smith D.R."/>
            <person name="Bergman C.M."/>
            <person name="Oliver B."/>
            <person name="Markow T.A."/>
            <person name="Kaufman T.C."/>
            <person name="Kellis M."/>
            <person name="Gelbart W."/>
            <person name="Iyer V.N."/>
            <person name="Pollard D.A."/>
            <person name="Sackton T.B."/>
            <person name="Larracuente A.M."/>
            <person name="Singh N.D."/>
            <person name="Abad J.P."/>
            <person name="Abt D.N."/>
            <person name="Adryan B."/>
            <person name="Aguade M."/>
            <person name="Akashi H."/>
            <person name="Anderson W.W."/>
            <person name="Aquadro C.F."/>
            <person name="Ardell D.H."/>
            <person name="Arguello R."/>
            <person name="Artieri C.G."/>
            <person name="Barbash D.A."/>
            <person name="Barker D."/>
            <person name="Barsanti P."/>
            <person name="Batterham P."/>
            <person name="Batzoglou S."/>
            <person name="Begun D."/>
            <person name="Bhutkar A."/>
            <person name="Blanco E."/>
            <person name="Bosak S.A."/>
            <person name="Bradley R.K."/>
            <person name="Brand A.D."/>
            <person name="Brent M.R."/>
            <person name="Brooks A.N."/>
            <person name="Brown R.H."/>
            <person name="Butlin R.K."/>
            <person name="Caggese C."/>
            <person name="Calvi B.R."/>
            <person name="Bernardo de Carvalho A."/>
            <person name="Caspi A."/>
            <person name="Castrezana S."/>
            <person name="Celniker S.E."/>
            <person name="Chang J.L."/>
            <person name="Chapple C."/>
            <person name="Chatterji S."/>
            <person name="Chinwalla A."/>
            <person name="Civetta A."/>
            <person name="Clifton S.W."/>
            <person name="Comeron J.M."/>
            <person name="Costello J.C."/>
            <person name="Coyne J.A."/>
            <person name="Daub J."/>
            <person name="David R.G."/>
            <person name="Delcher A.L."/>
            <person name="Delehaunty K."/>
            <person name="Do C.B."/>
            <person name="Ebling H."/>
            <person name="Edwards K."/>
            <person name="Eickbush T."/>
            <person name="Evans J.D."/>
            <person name="Filipski A."/>
            <person name="Findeiss S."/>
            <person name="Freyhult E."/>
            <person name="Fulton L."/>
            <person name="Fulton R."/>
            <person name="Garcia A.C."/>
            <person name="Gardiner A."/>
            <person name="Garfield D.A."/>
            <person name="Garvin B.E."/>
            <person name="Gibson G."/>
            <person name="Gilbert D."/>
            <person name="Gnerre S."/>
            <person name="Godfrey J."/>
            <person name="Good R."/>
            <person name="Gotea V."/>
            <person name="Gravely B."/>
            <person name="Greenberg A.J."/>
            <person name="Griffiths-Jones S."/>
            <person name="Gross S."/>
            <person name="Guigo R."/>
            <person name="Gustafson E.A."/>
            <person name="Haerty W."/>
            <person name="Hahn M.W."/>
            <person name="Halligan D.L."/>
            <person name="Halpern A.L."/>
            <person name="Halter G.M."/>
            <person name="Han M.V."/>
            <person name="Heger A."/>
            <person name="Hillier L."/>
            <person name="Hinrichs A.S."/>
            <person name="Holmes I."/>
            <person name="Hoskins R.A."/>
            <person name="Hubisz M.J."/>
            <person name="Hultmark D."/>
            <person name="Huntley M.A."/>
            <person name="Jaffe D.B."/>
            <person name="Jagadeeshan S."/>
            <person name="Jeck W.R."/>
            <person name="Johnson J."/>
            <person name="Jones C.D."/>
            <person name="Jordan W.C."/>
            <person name="Karpen G.H."/>
            <person name="Kataoka E."/>
            <person name="Keightley P.D."/>
            <person name="Kheradpour P."/>
            <person name="Kirkness E.F."/>
            <person name="Koerich L.B."/>
            <person name="Kristiansen K."/>
            <person name="Kudrna D."/>
            <person name="Kulathinal R.J."/>
            <person name="Kumar S."/>
            <person name="Kwok R."/>
            <person name="Lander E."/>
            <person name="Langley C.H."/>
            <person name="Lapoint R."/>
            <person name="Lazzaro B.P."/>
            <person name="Lee S.J."/>
            <person name="Levesque L."/>
            <person name="Li R."/>
            <person name="Lin C.F."/>
            <person name="Lin M.F."/>
            <person name="Lindblad-Toh K."/>
            <person name="Llopart A."/>
            <person name="Long M."/>
            <person name="Low L."/>
            <person name="Lozovsky E."/>
            <person name="Lu J."/>
            <person name="Luo M."/>
            <person name="Machado C.A."/>
            <person name="Makalowski W."/>
            <person name="Marzo M."/>
            <person name="Matsuda M."/>
            <person name="Matzkin L."/>
            <person name="McAllister B."/>
            <person name="McBride C.S."/>
            <person name="McKernan B."/>
            <person name="McKernan K."/>
            <person name="Mendez-Lago M."/>
            <person name="Minx P."/>
            <person name="Mollenhauer M.U."/>
            <person name="Montooth K."/>
            <person name="Mount S.M."/>
            <person name="Mu X."/>
            <person name="Myers E."/>
            <person name="Negre B."/>
            <person name="Newfeld S."/>
            <person name="Nielsen R."/>
            <person name="Noor M.A."/>
            <person name="O'Grady P."/>
            <person name="Pachter L."/>
            <person name="Papaceit M."/>
            <person name="Parisi M.J."/>
            <person name="Parisi M."/>
            <person name="Parts L."/>
            <person name="Pedersen J.S."/>
            <person name="Pesole G."/>
            <person name="Phillippy A.M."/>
            <person name="Ponting C.P."/>
            <person name="Pop M."/>
            <person name="Porcelli D."/>
            <person name="Powell J.R."/>
            <person name="Prohaska S."/>
            <person name="Pruitt K."/>
            <person name="Puig M."/>
            <person name="Quesneville H."/>
            <person name="Ram K.R."/>
            <person name="Rand D."/>
            <person name="Rasmussen M.D."/>
            <person name="Reed L.K."/>
            <person name="Reenan R."/>
            <person name="Reily A."/>
            <person name="Remington K.A."/>
            <person name="Rieger T.T."/>
            <person name="Ritchie M.G."/>
            <person name="Robin C."/>
            <person name="Rogers Y.H."/>
            <person name="Rohde C."/>
            <person name="Rozas J."/>
            <person name="Rubenfield M.J."/>
            <person name="Ruiz A."/>
            <person name="Russo S."/>
            <person name="Salzberg S.L."/>
            <person name="Sanchez-Gracia A."/>
            <person name="Saranga D.J."/>
            <person name="Sato H."/>
            <person name="Schaeffer S.W."/>
            <person name="Schatz M.C."/>
            <person name="Schlenke T."/>
            <person name="Schwartz R."/>
            <person name="Segarra C."/>
            <person name="Singh R.S."/>
            <person name="Sirot L."/>
            <person name="Sirota M."/>
            <person name="Sisneros N.B."/>
            <person name="Smith C.D."/>
            <person name="Smith T.F."/>
            <person name="Spieth J."/>
            <person name="Stage D.E."/>
            <person name="Stark A."/>
            <person name="Stephan W."/>
            <person name="Strausberg R.L."/>
            <person name="Strempel S."/>
            <person name="Sturgill D."/>
            <person name="Sutton G."/>
            <person name="Sutton G.G."/>
            <person name="Tao W."/>
            <person name="Teichmann S."/>
            <person name="Tobari Y.N."/>
            <person name="Tomimura Y."/>
            <person name="Tsolas J.M."/>
            <person name="Valente V.L."/>
            <person name="Venter E."/>
            <person name="Venter J.C."/>
            <person name="Vicario S."/>
            <person name="Vieira F.G."/>
            <person name="Vilella A.J."/>
            <person name="Villasante A."/>
            <person name="Walenz B."/>
            <person name="Wang J."/>
            <person name="Wasserman M."/>
            <person name="Watts T."/>
            <person name="Wilson D."/>
            <person name="Wilson R.K."/>
            <person name="Wing R.A."/>
            <person name="Wolfner M.F."/>
            <person name="Wong A."/>
            <person name="Wong G.K."/>
            <person name="Wu C.I."/>
            <person name="Wu G."/>
            <person name="Yamamoto D."/>
            <person name="Yang H.P."/>
            <person name="Yang S.P."/>
            <person name="Yorke J.A."/>
            <person name="Yoshida K."/>
            <person name="Zdobnov E."/>
            <person name="Zhang P."/>
            <person name="Zhang Y."/>
            <person name="Zimin A.V."/>
            <person name="Baldwin J."/>
            <person name="Abdouelleil A."/>
            <person name="Abdulkadir J."/>
            <person name="Abebe A."/>
            <person name="Abera B."/>
            <person name="Abreu J."/>
            <person name="Acer S.C."/>
            <person name="Aftuck L."/>
            <person name="Alexander A."/>
            <person name="An P."/>
            <person name="Anderson E."/>
            <person name="Anderson S."/>
            <person name="Arachi H."/>
            <person name="Azer M."/>
            <person name="Bachantsang P."/>
            <person name="Barry A."/>
            <person name="Bayul T."/>
            <person name="Berlin A."/>
            <person name="Bessette D."/>
            <person name="Bloom T."/>
            <person name="Blye J."/>
            <person name="Boguslavskiy L."/>
            <person name="Bonnet C."/>
            <person name="Boukhgalter B."/>
            <person name="Bourzgui I."/>
            <person name="Brown A."/>
            <person name="Cahill P."/>
            <person name="Channer S."/>
            <person name="Cheshatsang Y."/>
            <person name="Chuda L."/>
            <person name="Citroen M."/>
            <person name="Collymore A."/>
            <person name="Cooke P."/>
            <person name="Costello M."/>
            <person name="D'Aco K."/>
            <person name="Daza R."/>
            <person name="De Haan G."/>
            <person name="DeGray S."/>
            <person name="DeMaso C."/>
            <person name="Dhargay N."/>
            <person name="Dooley K."/>
            <person name="Dooley E."/>
            <person name="Doricent M."/>
            <person name="Dorje P."/>
            <person name="Dorjee K."/>
            <person name="Dupes A."/>
            <person name="Elong R."/>
            <person name="Falk J."/>
            <person name="Farina A."/>
            <person name="Faro S."/>
            <person name="Ferguson D."/>
            <person name="Fisher S."/>
            <person name="Foley C.D."/>
            <person name="Franke A."/>
            <person name="Friedrich D."/>
            <person name="Gadbois L."/>
            <person name="Gearin G."/>
            <person name="Gearin C.R."/>
            <person name="Giannoukos G."/>
            <person name="Goode T."/>
            <person name="Graham J."/>
            <person name="Grandbois E."/>
            <person name="Grewal S."/>
            <person name="Gyaltsen K."/>
            <person name="Hafez N."/>
            <person name="Hagos B."/>
            <person name="Hall J."/>
            <person name="Henson C."/>
            <person name="Hollinger A."/>
            <person name="Honan T."/>
            <person name="Huard M.D."/>
            <person name="Hughes L."/>
            <person name="Hurhula B."/>
            <person name="Husby M.E."/>
            <person name="Kamat A."/>
            <person name="Kanga B."/>
            <person name="Kashin S."/>
            <person name="Khazanovich D."/>
            <person name="Kisner P."/>
            <person name="Lance K."/>
            <person name="Lara M."/>
            <person name="Lee W."/>
            <person name="Lennon N."/>
            <person name="Letendre F."/>
            <person name="LeVine R."/>
            <person name="Lipovsky A."/>
            <person name="Liu X."/>
            <person name="Liu J."/>
            <person name="Liu S."/>
            <person name="Lokyitsang T."/>
            <person name="Lokyitsang Y."/>
            <person name="Lubonja R."/>
            <person name="Lui A."/>
            <person name="MacDonald P."/>
            <person name="Magnisalis V."/>
            <person name="Maru K."/>
            <person name="Matthews C."/>
            <person name="McCusker W."/>
            <person name="McDonough S."/>
            <person name="Mehta T."/>
            <person name="Meldrim J."/>
            <person name="Meneus L."/>
            <person name="Mihai O."/>
            <person name="Mihalev A."/>
            <person name="Mihova T."/>
            <person name="Mittelman R."/>
            <person name="Mlenga V."/>
            <person name="Montmayeur A."/>
            <person name="Mulrain L."/>
            <person name="Navidi A."/>
            <person name="Naylor J."/>
            <person name="Negash T."/>
            <person name="Nguyen T."/>
            <person name="Nguyen N."/>
            <person name="Nicol R."/>
            <person name="Norbu C."/>
            <person name="Norbu N."/>
            <person name="Novod N."/>
            <person name="O'Neill B."/>
            <person name="Osman S."/>
            <person name="Markiewicz E."/>
            <person name="Oyono O.L."/>
            <person name="Patti C."/>
            <person name="Phunkhang P."/>
            <person name="Pierre F."/>
            <person name="Priest M."/>
            <person name="Raghuraman S."/>
            <person name="Rege F."/>
            <person name="Reyes R."/>
            <person name="Rise C."/>
            <person name="Rogov P."/>
            <person name="Ross K."/>
            <person name="Ryan E."/>
            <person name="Settipalli S."/>
            <person name="Shea T."/>
            <person name="Sherpa N."/>
            <person name="Shi L."/>
            <person name="Shih D."/>
            <person name="Sparrow T."/>
            <person name="Spaulding J."/>
            <person name="Stalker J."/>
            <person name="Stange-Thomann N."/>
            <person name="Stavropoulos S."/>
            <person name="Stone C."/>
            <person name="Strader C."/>
            <person name="Tesfaye S."/>
            <person name="Thomson T."/>
            <person name="Thoulutsang Y."/>
            <person name="Thoulutsang D."/>
            <person name="Topham K."/>
            <person name="Topping I."/>
            <person name="Tsamla T."/>
            <person name="Vassiliev H."/>
            <person name="Vo A."/>
            <person name="Wangchuk T."/>
            <person name="Wangdi T."/>
            <person name="Weiand M."/>
            <person name="Wilkinson J."/>
            <person name="Wilson A."/>
            <person name="Yadav S."/>
            <person name="Young G."/>
            <person name="Yu Q."/>
            <person name="Zembek L."/>
            <person name="Zhong D."/>
            <person name="Zimmer A."/>
            <person name="Zwirko Z."/>
            <person name="Jaffe D.B."/>
            <person name="Alvarez P."/>
            <person name="Brockman W."/>
            <person name="Butler J."/>
            <person name="Chin C."/>
            <person name="Gnerre S."/>
            <person name="Grabherr M."/>
            <person name="Kleber M."/>
            <person name="Mauceli E."/>
            <person name="MacCallum I."/>
        </authorList>
    </citation>
    <scope>NUCLEOTIDE SEQUENCE [LARGE SCALE GENOMIC DNA]</scope>
    <source>
        <strain evidence="4">Tucson 15081-1352.22</strain>
    </source>
</reference>
<feature type="region of interest" description="Disordered" evidence="1">
    <location>
        <begin position="64"/>
        <end position="86"/>
    </location>
</feature>
<name>A0A0Q9XLS3_DROMO</name>
<dbReference type="AlphaFoldDB" id="A0A0Q9XLS3"/>
<protein>
    <submittedName>
        <fullName evidence="3">Uncharacterized protein</fullName>
    </submittedName>
</protein>
<dbReference type="Proteomes" id="UP000009192">
    <property type="component" value="Unassembled WGS sequence"/>
</dbReference>
<proteinExistence type="predicted"/>
<keyword evidence="2" id="KW-0812">Transmembrane</keyword>
<sequence>MASSASELHIIVDVVVPVLFIAALCVVNCFVLRIIMRKRKEYQYLTERTANTIEAAAANAAPAAADGPTTSSACTDRSCPIEMERL</sequence>
<organism evidence="3 4">
    <name type="scientific">Drosophila mojavensis</name>
    <name type="common">Fruit fly</name>
    <dbReference type="NCBI Taxonomy" id="7230"/>
    <lineage>
        <taxon>Eukaryota</taxon>
        <taxon>Metazoa</taxon>
        <taxon>Ecdysozoa</taxon>
        <taxon>Arthropoda</taxon>
        <taxon>Hexapoda</taxon>
        <taxon>Insecta</taxon>
        <taxon>Pterygota</taxon>
        <taxon>Neoptera</taxon>
        <taxon>Endopterygota</taxon>
        <taxon>Diptera</taxon>
        <taxon>Brachycera</taxon>
        <taxon>Muscomorpha</taxon>
        <taxon>Ephydroidea</taxon>
        <taxon>Drosophilidae</taxon>
        <taxon>Drosophila</taxon>
    </lineage>
</organism>
<evidence type="ECO:0000256" key="1">
    <source>
        <dbReference type="SAM" id="MobiDB-lite"/>
    </source>
</evidence>
<dbReference type="InParanoid" id="A0A0Q9XLS3"/>
<evidence type="ECO:0000313" key="4">
    <source>
        <dbReference type="Proteomes" id="UP000009192"/>
    </source>
</evidence>
<accession>A0A0Q9XLS3</accession>
<dbReference type="EMBL" id="CH933808">
    <property type="protein sequence ID" value="KRG05409.1"/>
    <property type="molecule type" value="Genomic_DNA"/>
</dbReference>
<feature type="compositionally biased region" description="Low complexity" evidence="1">
    <location>
        <begin position="64"/>
        <end position="73"/>
    </location>
</feature>